<dbReference type="Proteomes" id="UP000269265">
    <property type="component" value="Unassembled WGS sequence"/>
</dbReference>
<evidence type="ECO:0000256" key="1">
    <source>
        <dbReference type="SAM" id="MobiDB-lite"/>
    </source>
</evidence>
<accession>A0A3R8S2F0</accession>
<comment type="caution">
    <text evidence="3">The sequence shown here is derived from an EMBL/GenBank/DDBJ whole genome shotgun (WGS) entry which is preliminary data.</text>
</comment>
<evidence type="ECO:0000313" key="3">
    <source>
        <dbReference type="EMBL" id="RRS04577.1"/>
    </source>
</evidence>
<sequence>MTVAFSPALPRATLLALLCGSAAAQTSMDMAARRADAPAPSISSMGQPSPDGTLRLKRTSSSRRSAPLGASDLASTRATPMGGLLSRVSTPAAWLNVPTAGDSRGIFREPSAPMSLDQVLGRSDRSLETTDTVLPGGMSVSRTKTRRTDPSPVKRLGATPHLSDTSSVAAQLASASMLQLQLSSGTTLAAGKGGLASRSLGLAASNLAPRLAGVETIVANPLVALVPEHRFASISTPLAGAWSGRAAFVRSKGCDPTCADVSLLELTHQGRRHAVSLSLASMREQGTAHAQLSPVGTPGLTPTTATTGLTLSAAWALDQEWLLAAAYSSARTAAQLGAGLPGHVMADSYGMGVAKTDTWLAGDRLSVTLHAPLSARSGTLSYVARDPSTAGSHLARLTPQSREWTAETRYTARLSSDSTVTAAAALRQNPDHDAKATSQMAIGVRYNRSF</sequence>
<keyword evidence="2" id="KW-0732">Signal</keyword>
<feature type="region of interest" description="Disordered" evidence="1">
    <location>
        <begin position="122"/>
        <end position="162"/>
    </location>
</feature>
<protein>
    <recommendedName>
        <fullName evidence="5">Porin</fullName>
    </recommendedName>
</protein>
<dbReference type="EMBL" id="RSED01000006">
    <property type="protein sequence ID" value="RRS04577.1"/>
    <property type="molecule type" value="Genomic_DNA"/>
</dbReference>
<organism evidence="3 4">
    <name type="scientific">Aquabacterium soli</name>
    <dbReference type="NCBI Taxonomy" id="2493092"/>
    <lineage>
        <taxon>Bacteria</taxon>
        <taxon>Pseudomonadati</taxon>
        <taxon>Pseudomonadota</taxon>
        <taxon>Betaproteobacteria</taxon>
        <taxon>Burkholderiales</taxon>
        <taxon>Aquabacterium</taxon>
    </lineage>
</organism>
<evidence type="ECO:0000313" key="4">
    <source>
        <dbReference type="Proteomes" id="UP000269265"/>
    </source>
</evidence>
<feature type="region of interest" description="Disordered" evidence="1">
    <location>
        <begin position="31"/>
        <end position="77"/>
    </location>
</feature>
<feature type="chain" id="PRO_5018677722" description="Porin" evidence="2">
    <location>
        <begin position="25"/>
        <end position="450"/>
    </location>
</feature>
<dbReference type="AlphaFoldDB" id="A0A3R8S2F0"/>
<feature type="signal peptide" evidence="2">
    <location>
        <begin position="1"/>
        <end position="24"/>
    </location>
</feature>
<keyword evidence="4" id="KW-1185">Reference proteome</keyword>
<dbReference type="RefSeq" id="WP_125242951.1">
    <property type="nucleotide sequence ID" value="NZ_RSED01000006.1"/>
</dbReference>
<proteinExistence type="predicted"/>
<dbReference type="OrthoDB" id="5760545at2"/>
<reference evidence="3 4" key="1">
    <citation type="submission" date="2018-12" db="EMBL/GenBank/DDBJ databases">
        <title>The whole draft genome of Aquabacterium sp. SJQ9.</title>
        <authorList>
            <person name="Sun L."/>
            <person name="Gao X."/>
            <person name="Chen W."/>
            <person name="Huang K."/>
        </authorList>
    </citation>
    <scope>NUCLEOTIDE SEQUENCE [LARGE SCALE GENOMIC DNA]</scope>
    <source>
        <strain evidence="3 4">SJQ9</strain>
    </source>
</reference>
<evidence type="ECO:0008006" key="5">
    <source>
        <dbReference type="Google" id="ProtNLM"/>
    </source>
</evidence>
<evidence type="ECO:0000256" key="2">
    <source>
        <dbReference type="SAM" id="SignalP"/>
    </source>
</evidence>
<gene>
    <name evidence="3" type="ORF">EIP75_09105</name>
</gene>
<name>A0A3R8S2F0_9BURK</name>